<keyword evidence="3" id="KW-1185">Reference proteome</keyword>
<proteinExistence type="predicted"/>
<dbReference type="EMBL" id="CP036432">
    <property type="protein sequence ID" value="QDV85816.1"/>
    <property type="molecule type" value="Genomic_DNA"/>
</dbReference>
<evidence type="ECO:0000313" key="2">
    <source>
        <dbReference type="EMBL" id="QDV85816.1"/>
    </source>
</evidence>
<accession>A0ABX5XYP6</accession>
<reference evidence="2 3" key="1">
    <citation type="submission" date="2019-02" db="EMBL/GenBank/DDBJ databases">
        <title>Deep-cultivation of Planctomycetes and their phenomic and genomic characterization uncovers novel biology.</title>
        <authorList>
            <person name="Wiegand S."/>
            <person name="Jogler M."/>
            <person name="Boedeker C."/>
            <person name="Pinto D."/>
            <person name="Vollmers J."/>
            <person name="Rivas-Marin E."/>
            <person name="Kohn T."/>
            <person name="Peeters S.H."/>
            <person name="Heuer A."/>
            <person name="Rast P."/>
            <person name="Oberbeckmann S."/>
            <person name="Bunk B."/>
            <person name="Jeske O."/>
            <person name="Meyerdierks A."/>
            <person name="Storesund J.E."/>
            <person name="Kallscheuer N."/>
            <person name="Luecker S."/>
            <person name="Lage O.M."/>
            <person name="Pohl T."/>
            <person name="Merkel B.J."/>
            <person name="Hornburger P."/>
            <person name="Mueller R.-W."/>
            <person name="Bruemmer F."/>
            <person name="Labrenz M."/>
            <person name="Spormann A.M."/>
            <person name="Op den Camp H."/>
            <person name="Overmann J."/>
            <person name="Amann R."/>
            <person name="Jetten M.S.M."/>
            <person name="Mascher T."/>
            <person name="Medema M.H."/>
            <person name="Devos D.P."/>
            <person name="Kaster A.-K."/>
            <person name="Ovreas L."/>
            <person name="Rohde M."/>
            <person name="Galperin M.Y."/>
            <person name="Jogler C."/>
        </authorList>
    </citation>
    <scope>NUCLEOTIDE SEQUENCE [LARGE SCALE GENOMIC DNA]</scope>
    <source>
        <strain evidence="2 3">TBK1r</strain>
    </source>
</reference>
<protein>
    <submittedName>
        <fullName evidence="2">Uncharacterized protein</fullName>
    </submittedName>
</protein>
<feature type="signal peptide" evidence="1">
    <location>
        <begin position="1"/>
        <end position="22"/>
    </location>
</feature>
<organism evidence="2 3">
    <name type="scientific">Stieleria magnilauensis</name>
    <dbReference type="NCBI Taxonomy" id="2527963"/>
    <lineage>
        <taxon>Bacteria</taxon>
        <taxon>Pseudomonadati</taxon>
        <taxon>Planctomycetota</taxon>
        <taxon>Planctomycetia</taxon>
        <taxon>Pirellulales</taxon>
        <taxon>Pirellulaceae</taxon>
        <taxon>Stieleria</taxon>
    </lineage>
</organism>
<dbReference type="Proteomes" id="UP000318081">
    <property type="component" value="Chromosome"/>
</dbReference>
<sequence length="230" mass="25348">MKTLSMFALAALMVAPAVVGSAADTTTGTKTKGSKPAASPGWLVIEEDFWTPLRFEPVESLDTIRYHYRRNEEKAAANEIDKAISWLKLAESHAMPITKEKLTYAASELTQLSAKLRSGEVASAAAMDSALGRAAQALGEWHFYKAKESWGKGEEQDAGRNLTMAANYLQHAADSAHLQFGPDTTSVITDYYRYGYWTGDTVKFDHNKLGKDLQSIERAVSDLGKEMKNY</sequence>
<evidence type="ECO:0000313" key="3">
    <source>
        <dbReference type="Proteomes" id="UP000318081"/>
    </source>
</evidence>
<name>A0ABX5XYP6_9BACT</name>
<gene>
    <name evidence="2" type="ORF">TBK1r_48320</name>
</gene>
<dbReference type="RefSeq" id="WP_145216056.1">
    <property type="nucleotide sequence ID" value="NZ_CP036432.1"/>
</dbReference>
<feature type="chain" id="PRO_5046404843" evidence="1">
    <location>
        <begin position="23"/>
        <end position="230"/>
    </location>
</feature>
<evidence type="ECO:0000256" key="1">
    <source>
        <dbReference type="SAM" id="SignalP"/>
    </source>
</evidence>
<keyword evidence="1" id="KW-0732">Signal</keyword>